<name>A0A8S9Z784_9TREM</name>
<keyword evidence="8" id="KW-1185">Reference proteome</keyword>
<dbReference type="GO" id="GO:0015631">
    <property type="term" value="F:tubulin binding"/>
    <property type="evidence" value="ECO:0007669"/>
    <property type="project" value="TreeGrafter"/>
</dbReference>
<comment type="caution">
    <text evidence="7">The sequence shown here is derived from an EMBL/GenBank/DDBJ whole genome shotgun (WGS) entry which is preliminary data.</text>
</comment>
<dbReference type="InterPro" id="IPR004344">
    <property type="entry name" value="TTL/TTLL_fam"/>
</dbReference>
<evidence type="ECO:0000313" key="7">
    <source>
        <dbReference type="EMBL" id="KAF7262514.1"/>
    </source>
</evidence>
<feature type="region of interest" description="Disordered" evidence="6">
    <location>
        <begin position="969"/>
        <end position="1000"/>
    </location>
</feature>
<keyword evidence="3" id="KW-0493">Microtubule</keyword>
<dbReference type="PROSITE" id="PS51221">
    <property type="entry name" value="TTL"/>
    <property type="match status" value="1"/>
</dbReference>
<dbReference type="AlphaFoldDB" id="A0A8S9Z784"/>
<evidence type="ECO:0000256" key="2">
    <source>
        <dbReference type="ARBA" id="ARBA00022598"/>
    </source>
</evidence>
<evidence type="ECO:0000256" key="5">
    <source>
        <dbReference type="ARBA" id="ARBA00022840"/>
    </source>
</evidence>
<dbReference type="GO" id="GO:0070740">
    <property type="term" value="F:tubulin-glutamic acid ligase activity"/>
    <property type="evidence" value="ECO:0007669"/>
    <property type="project" value="TreeGrafter"/>
</dbReference>
<dbReference type="Gene3D" id="3.30.470.20">
    <property type="entry name" value="ATP-grasp fold, B domain"/>
    <property type="match status" value="1"/>
</dbReference>
<dbReference type="SUPFAM" id="SSF56059">
    <property type="entry name" value="Glutathione synthetase ATP-binding domain-like"/>
    <property type="match status" value="1"/>
</dbReference>
<feature type="compositionally biased region" description="Polar residues" evidence="6">
    <location>
        <begin position="609"/>
        <end position="636"/>
    </location>
</feature>
<dbReference type="Proteomes" id="UP000822476">
    <property type="component" value="Unassembled WGS sequence"/>
</dbReference>
<dbReference type="PANTHER" id="PTHR12241:SF161">
    <property type="entry name" value="TUBULIN POLYGLUTAMYLASE TTLL6"/>
    <property type="match status" value="1"/>
</dbReference>
<feature type="region of interest" description="Disordered" evidence="6">
    <location>
        <begin position="771"/>
        <end position="825"/>
    </location>
</feature>
<dbReference type="GO" id="GO:0005524">
    <property type="term" value="F:ATP binding"/>
    <property type="evidence" value="ECO:0007669"/>
    <property type="project" value="UniProtKB-KW"/>
</dbReference>
<feature type="compositionally biased region" description="Polar residues" evidence="6">
    <location>
        <begin position="982"/>
        <end position="1000"/>
    </location>
</feature>
<evidence type="ECO:0000256" key="3">
    <source>
        <dbReference type="ARBA" id="ARBA00022701"/>
    </source>
</evidence>
<evidence type="ECO:0000256" key="4">
    <source>
        <dbReference type="ARBA" id="ARBA00022741"/>
    </source>
</evidence>
<accession>A0A8S9Z784</accession>
<dbReference type="GO" id="GO:0005874">
    <property type="term" value="C:microtubule"/>
    <property type="evidence" value="ECO:0007669"/>
    <property type="project" value="UniProtKB-KW"/>
</dbReference>
<dbReference type="OrthoDB" id="202825at2759"/>
<protein>
    <submittedName>
        <fullName evidence="7">Uncharacterized protein</fullName>
    </submittedName>
</protein>
<dbReference type="GO" id="GO:0036064">
    <property type="term" value="C:ciliary basal body"/>
    <property type="evidence" value="ECO:0007669"/>
    <property type="project" value="TreeGrafter"/>
</dbReference>
<proteinExistence type="inferred from homology"/>
<sequence length="1038" mass="118877">MADTLHQFIESLSENLSKPVCDNVGSIPESFSSDDSNVIEDLTTDYDPQNLPVLGLIDDEDVLVLPPEDTPELNENNEDQTIAFSELVRRPGSNSLETPSEVSSVNNIESETNLYSCLKKKKKKKQYTINLSNCKYESVRRVARRFGFREVEEDDEDWNLYWTDYSVSLDRVFVMKTWQKINHFPGMSELCRKDSLARNLNRMSKAFPKDYAIFPKTWCLPSEWNELQNYARKRKSRTYIFKPDTGCQGRGIYITRTVKDVRPLENMICQVYITKPLLIDGYKFDMRLYVLLTSCDPLRMYMFRDGLVRFTTVPYSEPSQRNMHNMYMHLTNYAVQKHSHGYVRDDEEGGTKRRVTTLNRWFIQNGYDLQKIWSDVDDVVIKTVLSGYGVLRHNYRTCFPNHVQASACFEILGFDVMFNNKLKPFVLEVNHSPSFNTDSKLDKEIKEAMLWDTLQLVQFGMLSKKKCMEDERKRIRTRLLQKTAKKEIRETIEREVARSLASAEKYENSHMGNFRLIYPCATKDKYEPFINPNASFYQETMTYKVRSECARQMREEIRVKQEKLGAVQNKQRALGPESPAPKKLAIKFHFNRPPAHRTPTAAPRVYSSKRASSVQQPWGDQSSVSYPVTEPLTSQQTDDRQASWEPIPILPDEEDARLETLRQRERFMRTIGLVEAVHRLLANSPGVMSTINHIGSMQHVLRLKKDSIETSCERNDGHRDTPSLTQTLPAQFHRDLMKSQSASRLPSTKTATKVIPSQNIGLEFISSFSHGRHHGKLDPSRQNQSFSRPDPSSFIGHGAASGDNRGKAASSLRHNSTNQLPTKSAIWNSLNRPKRILKSINISKNNSDSRQSSSQAIQRVFCRGLASPLPTTLRVNEHGQIEIQRLTGAYSAGLVDRRKETRDIIQEVLIKPLLSGSGLSAAHKFNPIAIDRSNNNVEPLEPIFSMPYRHFNSTVLKPDTSPAWYENTNNGLEGTPQIRSAGETSKSRTLSHISQPHPQTRLNCTPTLAYHQPTLSKSTPNIEVTEVQEQFAPNRIIY</sequence>
<keyword evidence="2" id="KW-0436">Ligase</keyword>
<evidence type="ECO:0000313" key="8">
    <source>
        <dbReference type="Proteomes" id="UP000822476"/>
    </source>
</evidence>
<dbReference type="GO" id="GO:0000226">
    <property type="term" value="P:microtubule cytoskeleton organization"/>
    <property type="evidence" value="ECO:0007669"/>
    <property type="project" value="TreeGrafter"/>
</dbReference>
<reference evidence="7" key="1">
    <citation type="submission" date="2019-07" db="EMBL/GenBank/DDBJ databases">
        <title>Annotation for the trematode Paragonimus miyazaki's.</title>
        <authorList>
            <person name="Choi Y.-J."/>
        </authorList>
    </citation>
    <scope>NUCLEOTIDE SEQUENCE</scope>
    <source>
        <strain evidence="7">Japan</strain>
    </source>
</reference>
<comment type="similarity">
    <text evidence="1">Belongs to the tubulin--tyrosine ligase family.</text>
</comment>
<evidence type="ECO:0000256" key="6">
    <source>
        <dbReference type="SAM" id="MobiDB-lite"/>
    </source>
</evidence>
<dbReference type="FunFam" id="3.30.470.20:FF:000009">
    <property type="entry name" value="tubulin polyglutamylase TTLL5 isoform X1"/>
    <property type="match status" value="1"/>
</dbReference>
<gene>
    <name evidence="7" type="ORF">EG68_00184</name>
</gene>
<feature type="region of interest" description="Disordered" evidence="6">
    <location>
        <begin position="593"/>
        <end position="641"/>
    </location>
</feature>
<keyword evidence="4" id="KW-0547">Nucleotide-binding</keyword>
<dbReference type="Pfam" id="PF03133">
    <property type="entry name" value="TTL"/>
    <property type="match status" value="1"/>
</dbReference>
<evidence type="ECO:0000256" key="1">
    <source>
        <dbReference type="ARBA" id="ARBA00006820"/>
    </source>
</evidence>
<keyword evidence="5" id="KW-0067">ATP-binding</keyword>
<dbReference type="PANTHER" id="PTHR12241">
    <property type="entry name" value="TUBULIN POLYGLUTAMYLASE"/>
    <property type="match status" value="1"/>
</dbReference>
<organism evidence="7 8">
    <name type="scientific">Paragonimus skrjabini miyazakii</name>
    <dbReference type="NCBI Taxonomy" id="59628"/>
    <lineage>
        <taxon>Eukaryota</taxon>
        <taxon>Metazoa</taxon>
        <taxon>Spiralia</taxon>
        <taxon>Lophotrochozoa</taxon>
        <taxon>Platyhelminthes</taxon>
        <taxon>Trematoda</taxon>
        <taxon>Digenea</taxon>
        <taxon>Plagiorchiida</taxon>
        <taxon>Troglotremata</taxon>
        <taxon>Troglotrematidae</taxon>
        <taxon>Paragonimus</taxon>
    </lineage>
</organism>
<dbReference type="EMBL" id="JTDE01000044">
    <property type="protein sequence ID" value="KAF7262514.1"/>
    <property type="molecule type" value="Genomic_DNA"/>
</dbReference>
<feature type="compositionally biased region" description="Polar residues" evidence="6">
    <location>
        <begin position="812"/>
        <end position="825"/>
    </location>
</feature>